<gene>
    <name evidence="1" type="ORF">BHU25_09440</name>
</gene>
<dbReference type="EMBL" id="MOAM01000015">
    <property type="protein sequence ID" value="ROL75610.1"/>
    <property type="molecule type" value="Genomic_DNA"/>
</dbReference>
<evidence type="ECO:0000313" key="2">
    <source>
        <dbReference type="Proteomes" id="UP000285286"/>
    </source>
</evidence>
<reference evidence="1 2" key="1">
    <citation type="submission" date="2016-10" db="EMBL/GenBank/DDBJ databases">
        <title>Comparative genome analysis of multiple Pseudomonas spp. focuses on biocontrol and plant growth promoting traits.</title>
        <authorList>
            <person name="Tao X.-Y."/>
            <person name="Taylor C.G."/>
        </authorList>
    </citation>
    <scope>NUCLEOTIDE SEQUENCE [LARGE SCALE GENOMIC DNA]</scope>
    <source>
        <strain evidence="1 2">15D11</strain>
    </source>
</reference>
<proteinExistence type="predicted"/>
<dbReference type="AlphaFoldDB" id="A0A423DUB0"/>
<protein>
    <submittedName>
        <fullName evidence="1">Uncharacterized protein</fullName>
    </submittedName>
</protein>
<comment type="caution">
    <text evidence="1">The sequence shown here is derived from an EMBL/GenBank/DDBJ whole genome shotgun (WGS) entry which is preliminary data.</text>
</comment>
<sequence>MSLLNITNDGLPNILVALHGTVLRAAKPILETELLEAVAPPALIEDEGQMARNTLNRWVELGLFMREEGLISVKDRLPSRHSSMLEVLPFTRRMACRQALAEENNQDLWASQGARAADLTRSLAWMLAQDIYRASFDQFEKQESQQILDPERLLMRNSTRRSGLQFWAPFLGFSRHPFAAIDPTVAVRDALTEVLAPGDSMPAPQFVERLSAVLPVLDGGRWQREVLEYVDPLALPLRQPGQVSTALSRALLNLWEGGELLLQSKADLGSSITLTGAGGARSDLTFQWITRPVRGDKE</sequence>
<dbReference type="InterPro" id="IPR049812">
    <property type="entry name" value="DpdG-like"/>
</dbReference>
<dbReference type="Proteomes" id="UP000285286">
    <property type="component" value="Unassembled WGS sequence"/>
</dbReference>
<keyword evidence="2" id="KW-1185">Reference proteome</keyword>
<accession>A0A423DUB0</accession>
<evidence type="ECO:0000313" key="1">
    <source>
        <dbReference type="EMBL" id="ROL75610.1"/>
    </source>
</evidence>
<name>A0A423DUB0_9PSED</name>
<organism evidence="1 2">
    <name type="scientific">Pseudomonas vranovensis</name>
    <dbReference type="NCBI Taxonomy" id="321661"/>
    <lineage>
        <taxon>Bacteria</taxon>
        <taxon>Pseudomonadati</taxon>
        <taxon>Pseudomonadota</taxon>
        <taxon>Gammaproteobacteria</taxon>
        <taxon>Pseudomonadales</taxon>
        <taxon>Pseudomonadaceae</taxon>
        <taxon>Pseudomonas</taxon>
    </lineage>
</organism>
<dbReference type="NCBIfam" id="NF041064">
    <property type="entry name" value="DpdG"/>
    <property type="match status" value="1"/>
</dbReference>
<dbReference type="RefSeq" id="WP_123565573.1">
    <property type="nucleotide sequence ID" value="NZ_MOAM01000015.1"/>
</dbReference>